<dbReference type="OrthoDB" id="188276at2759"/>
<dbReference type="CDD" id="cd00154">
    <property type="entry name" value="Rab"/>
    <property type="match status" value="1"/>
</dbReference>
<dbReference type="InterPro" id="IPR005225">
    <property type="entry name" value="Small_GTP-bd"/>
</dbReference>
<dbReference type="SUPFAM" id="SSF52540">
    <property type="entry name" value="P-loop containing nucleoside triphosphate hydrolases"/>
    <property type="match status" value="1"/>
</dbReference>
<dbReference type="SMART" id="SM00173">
    <property type="entry name" value="RAS"/>
    <property type="match status" value="1"/>
</dbReference>
<dbReference type="GeneID" id="94834497"/>
<keyword evidence="1" id="KW-0547">Nucleotide-binding</keyword>
<dbReference type="EMBL" id="MLAK01000564">
    <property type="protein sequence ID" value="OHT12412.1"/>
    <property type="molecule type" value="Genomic_DNA"/>
</dbReference>
<dbReference type="VEuPathDB" id="TrichDB:TRFO_17791"/>
<reference evidence="2" key="1">
    <citation type="submission" date="2016-10" db="EMBL/GenBank/DDBJ databases">
        <authorList>
            <person name="Benchimol M."/>
            <person name="Almeida L.G."/>
            <person name="Vasconcelos A.T."/>
            <person name="Perreira-Neves A."/>
            <person name="Rosa I.A."/>
            <person name="Tasca T."/>
            <person name="Bogo M.R."/>
            <person name="de Souza W."/>
        </authorList>
    </citation>
    <scope>NUCLEOTIDE SEQUENCE [LARGE SCALE GENOMIC DNA]</scope>
    <source>
        <strain evidence="2">K</strain>
    </source>
</reference>
<evidence type="ECO:0000256" key="1">
    <source>
        <dbReference type="ARBA" id="ARBA00022741"/>
    </source>
</evidence>
<dbReference type="Pfam" id="PF00071">
    <property type="entry name" value="Ras"/>
    <property type="match status" value="1"/>
</dbReference>
<dbReference type="PROSITE" id="PS51419">
    <property type="entry name" value="RAB"/>
    <property type="match status" value="1"/>
</dbReference>
<comment type="caution">
    <text evidence="2">The sequence shown here is derived from an EMBL/GenBank/DDBJ whole genome shotgun (WGS) entry which is preliminary data.</text>
</comment>
<keyword evidence="3" id="KW-1185">Reference proteome</keyword>
<dbReference type="RefSeq" id="XP_068365548.1">
    <property type="nucleotide sequence ID" value="XM_068499793.1"/>
</dbReference>
<dbReference type="InterPro" id="IPR001806">
    <property type="entry name" value="Small_GTPase"/>
</dbReference>
<name>A0A1J4KRH2_9EUKA</name>
<gene>
    <name evidence="2" type="primary">rab24</name>
    <name evidence="2" type="ORF">TRFO_17791</name>
</gene>
<proteinExistence type="predicted"/>
<sequence>MESTASYTVRVIFVGNTNVGKTALNSRFLHDEFGDNAPTLTPTSSNITVRSTDGHDVLLQLWDTAGQERFQSLSQVFYRDANIALICVDASDPESFNSVQLWRSRALDHEPKCICVIVLTKIDLAMDRRSEIVKLSEEVQSANSIHDVFFTSSKTGEGVKECFGAIATLGVKELTKNIVDLNTTNGTNCVNIDASVNKKKKKECC</sequence>
<dbReference type="AlphaFoldDB" id="A0A1J4KRH2"/>
<organism evidence="2 3">
    <name type="scientific">Tritrichomonas foetus</name>
    <dbReference type="NCBI Taxonomy" id="1144522"/>
    <lineage>
        <taxon>Eukaryota</taxon>
        <taxon>Metamonada</taxon>
        <taxon>Parabasalia</taxon>
        <taxon>Tritrichomonadida</taxon>
        <taxon>Tritrichomonadidae</taxon>
        <taxon>Tritrichomonas</taxon>
    </lineage>
</organism>
<dbReference type="Gene3D" id="3.40.50.300">
    <property type="entry name" value="P-loop containing nucleotide triphosphate hydrolases"/>
    <property type="match status" value="1"/>
</dbReference>
<evidence type="ECO:0000313" key="3">
    <source>
        <dbReference type="Proteomes" id="UP000179807"/>
    </source>
</evidence>
<dbReference type="InterPro" id="IPR027417">
    <property type="entry name" value="P-loop_NTPase"/>
</dbReference>
<accession>A0A1J4KRH2</accession>
<dbReference type="GO" id="GO:0005525">
    <property type="term" value="F:GTP binding"/>
    <property type="evidence" value="ECO:0007669"/>
    <property type="project" value="InterPro"/>
</dbReference>
<dbReference type="PRINTS" id="PR00449">
    <property type="entry name" value="RASTRNSFRMNG"/>
</dbReference>
<dbReference type="FunFam" id="3.40.50.300:FF:001204">
    <property type="entry name" value="Small GTP-binding protein, putative"/>
    <property type="match status" value="1"/>
</dbReference>
<dbReference type="GO" id="GO:0003924">
    <property type="term" value="F:GTPase activity"/>
    <property type="evidence" value="ECO:0007669"/>
    <property type="project" value="InterPro"/>
</dbReference>
<dbReference type="NCBIfam" id="TIGR00231">
    <property type="entry name" value="small_GTP"/>
    <property type="match status" value="1"/>
</dbReference>
<dbReference type="Proteomes" id="UP000179807">
    <property type="component" value="Unassembled WGS sequence"/>
</dbReference>
<dbReference type="PANTHER" id="PTHR47978">
    <property type="match status" value="1"/>
</dbReference>
<dbReference type="SMART" id="SM00175">
    <property type="entry name" value="RAB"/>
    <property type="match status" value="1"/>
</dbReference>
<dbReference type="SMART" id="SM00174">
    <property type="entry name" value="RHO"/>
    <property type="match status" value="1"/>
</dbReference>
<protein>
    <submittedName>
        <fullName evidence="2">Ras-related protein Rab-24</fullName>
    </submittedName>
</protein>
<evidence type="ECO:0000313" key="2">
    <source>
        <dbReference type="EMBL" id="OHT12412.1"/>
    </source>
</evidence>